<name>A0A1A9RJ02_EIKCO</name>
<reference evidence="3" key="1">
    <citation type="submission" date="2016-05" db="EMBL/GenBank/DDBJ databases">
        <title>Draft genome of Corynebacterium afermentans subsp. afermentans LCDC 88199T.</title>
        <authorList>
            <person name="Bernier A.-M."/>
            <person name="Bernard K."/>
        </authorList>
    </citation>
    <scope>NUCLEOTIDE SEQUENCE [LARGE SCALE GENOMIC DNA]</scope>
    <source>
        <strain evidence="3">NML120819</strain>
    </source>
</reference>
<feature type="signal peptide" evidence="1">
    <location>
        <begin position="1"/>
        <end position="19"/>
    </location>
</feature>
<evidence type="ECO:0000313" key="2">
    <source>
        <dbReference type="EMBL" id="OAM19741.1"/>
    </source>
</evidence>
<evidence type="ECO:0000313" key="3">
    <source>
        <dbReference type="Proteomes" id="UP000078103"/>
    </source>
</evidence>
<comment type="caution">
    <text evidence="2">The sequence shown here is derived from an EMBL/GenBank/DDBJ whole genome shotgun (WGS) entry which is preliminary data.</text>
</comment>
<dbReference type="SUPFAM" id="SSF69917">
    <property type="entry name" value="OMPT-like"/>
    <property type="match status" value="1"/>
</dbReference>
<dbReference type="AlphaFoldDB" id="A0A1A9RJ02"/>
<organism evidence="2 3">
    <name type="scientific">Eikenella corrodens</name>
    <dbReference type="NCBI Taxonomy" id="539"/>
    <lineage>
        <taxon>Bacteria</taxon>
        <taxon>Pseudomonadati</taxon>
        <taxon>Pseudomonadota</taxon>
        <taxon>Betaproteobacteria</taxon>
        <taxon>Neisseriales</taxon>
        <taxon>Neisseriaceae</taxon>
        <taxon>Eikenella</taxon>
    </lineage>
</organism>
<dbReference type="EMBL" id="LXSH01000033">
    <property type="protein sequence ID" value="OAM19741.1"/>
    <property type="molecule type" value="Genomic_DNA"/>
</dbReference>
<dbReference type="RefSeq" id="WP_064106617.1">
    <property type="nucleotide sequence ID" value="NZ_LXSH01000033.1"/>
</dbReference>
<dbReference type="InterPro" id="IPR020080">
    <property type="entry name" value="OM_adhesin/peptidase_omptin"/>
</dbReference>
<evidence type="ECO:0000256" key="1">
    <source>
        <dbReference type="SAM" id="SignalP"/>
    </source>
</evidence>
<keyword evidence="1" id="KW-0732">Signal</keyword>
<dbReference type="Proteomes" id="UP000078103">
    <property type="component" value="Unassembled WGS sequence"/>
</dbReference>
<dbReference type="Gene3D" id="2.40.128.100">
    <property type="entry name" value="OPCA outer membrane adhesin/invasin"/>
    <property type="match status" value="1"/>
</dbReference>
<dbReference type="Pfam" id="PF07239">
    <property type="entry name" value="OpcA"/>
    <property type="match status" value="1"/>
</dbReference>
<sequence>MQKTLIALAVLALSTAVQAAPADEGVPLHPINDGRYTVTAGYAHENAKIDQLKYSGDGVTLQGRADIPLAQQHAIRAELGYQYLDSDAKANGEKIINGAKTNNVDVYAGYLFSPSGFKNGGLRVGGGLGYNHGKTDVRSHRVDPDDDSVDISANNLYLKTQVEYEQQLGSGWSITPWSEAQVSLHRRVEEQYTQIEYASDGKYKQNSYSLGLGVDVNKQVGADTSLTFGPYYRYTRDKATSFTHEGDNIEVPKTNRHSFGIRGGVRF</sequence>
<dbReference type="GO" id="GO:0004190">
    <property type="term" value="F:aspartic-type endopeptidase activity"/>
    <property type="evidence" value="ECO:0007669"/>
    <property type="project" value="InterPro"/>
</dbReference>
<accession>A0A1A9RJ02</accession>
<protein>
    <submittedName>
        <fullName evidence="2">Uncharacterized protein</fullName>
    </submittedName>
</protein>
<proteinExistence type="predicted"/>
<gene>
    <name evidence="2" type="ORF">A7P89_11695</name>
</gene>
<feature type="chain" id="PRO_5008395837" evidence="1">
    <location>
        <begin position="20"/>
        <end position="267"/>
    </location>
</feature>
<dbReference type="InterPro" id="IPR009876">
    <property type="entry name" value="OM_adhesin_OpcA"/>
</dbReference>